<dbReference type="InterPro" id="IPR027417">
    <property type="entry name" value="P-loop_NTPase"/>
</dbReference>
<dbReference type="Pfam" id="PF13191">
    <property type="entry name" value="AAA_16"/>
    <property type="match status" value="1"/>
</dbReference>
<accession>A0A1Q2CEX9</accession>
<dbReference type="OrthoDB" id="7020775at2"/>
<sequence>MTEMSYRVEQVFTPTSQAVLNFVPRAGLDAAVKDALSTPGKQIVVYGESGSGKTTLLRQCVKSYHAGWITTSCHAETTFSDLLLDAFDQLDLYYAESHGSATKQAFGTTLEAQFLQAKSAVQASLEESATTGHKRIVVPQISPQRLAKWMGEKDLCWIIEDFHKVREVEKKALAQAFKIFSDMAMDYPAVRIVAIGATDSAREVVAYENEMRNRVAEIHVPLMDIGELRGILRGGDSLLNIDSSQISHDIVNFSSGLASVTHHLALNACRAAKIRSTQAIKKRLLEAELQSAVLTYIAESSDTLKARYELALKRERERKYHNTELIIRALARGPQEGLSHAQVLADIRRENPEYPSSNVTLYLQKLQSEDRGALIRRTSAGLFRFIDPLFHSYARARMNPELAAPGSGWSAAFSAVIREAVAMIAIR</sequence>
<dbReference type="KEGG" id="tfl:RPIT_07445"/>
<dbReference type="Gene3D" id="3.40.50.300">
    <property type="entry name" value="P-loop containing nucleotide triphosphate hydrolases"/>
    <property type="match status" value="1"/>
</dbReference>
<gene>
    <name evidence="2" type="ORF">RPIT_07445</name>
</gene>
<evidence type="ECO:0000313" key="3">
    <source>
        <dbReference type="Proteomes" id="UP000188324"/>
    </source>
</evidence>
<feature type="domain" description="Orc1-like AAA ATPase" evidence="1">
    <location>
        <begin position="28"/>
        <end position="177"/>
    </location>
</feature>
<evidence type="ECO:0000259" key="1">
    <source>
        <dbReference type="Pfam" id="PF13191"/>
    </source>
</evidence>
<evidence type="ECO:0000313" key="2">
    <source>
        <dbReference type="EMBL" id="AQP44663.1"/>
    </source>
</evidence>
<dbReference type="InterPro" id="IPR041664">
    <property type="entry name" value="AAA_16"/>
</dbReference>
<protein>
    <recommendedName>
        <fullName evidence="1">Orc1-like AAA ATPase domain-containing protein</fullName>
    </recommendedName>
</protein>
<dbReference type="EMBL" id="CP019605">
    <property type="protein sequence ID" value="AQP44663.1"/>
    <property type="molecule type" value="Genomic_DNA"/>
</dbReference>
<name>A0A1Q2CEX9_9ACTN</name>
<dbReference type="SUPFAM" id="SSF52540">
    <property type="entry name" value="P-loop containing nucleoside triphosphate hydrolases"/>
    <property type="match status" value="1"/>
</dbReference>
<reference evidence="2 3" key="1">
    <citation type="journal article" date="2016" name="Int. J. Syst. Evol. Microbiol.">
        <title>Tessaracoccus flavus sp. nov., isolated from the drainage system of a lindane-producing factory.</title>
        <authorList>
            <person name="Kumari R."/>
            <person name="Singh P."/>
            <person name="Schumann P."/>
            <person name="Lal R."/>
        </authorList>
    </citation>
    <scope>NUCLEOTIDE SEQUENCE [LARGE SCALE GENOMIC DNA]</scope>
    <source>
        <strain evidence="2 3">RP1T</strain>
    </source>
</reference>
<dbReference type="InterPro" id="IPR025662">
    <property type="entry name" value="Sigma_54_int_dom_ATP-bd_1"/>
</dbReference>
<dbReference type="CDD" id="cd00882">
    <property type="entry name" value="Ras_like_GTPase"/>
    <property type="match status" value="1"/>
</dbReference>
<dbReference type="AlphaFoldDB" id="A0A1Q2CEX9"/>
<organism evidence="2 3">
    <name type="scientific">Tessaracoccus flavus</name>
    <dbReference type="NCBI Taxonomy" id="1610493"/>
    <lineage>
        <taxon>Bacteria</taxon>
        <taxon>Bacillati</taxon>
        <taxon>Actinomycetota</taxon>
        <taxon>Actinomycetes</taxon>
        <taxon>Propionibacteriales</taxon>
        <taxon>Propionibacteriaceae</taxon>
        <taxon>Tessaracoccus</taxon>
    </lineage>
</organism>
<dbReference type="PROSITE" id="PS00675">
    <property type="entry name" value="SIGMA54_INTERACT_1"/>
    <property type="match status" value="1"/>
</dbReference>
<dbReference type="Proteomes" id="UP000188324">
    <property type="component" value="Chromosome"/>
</dbReference>
<keyword evidence="3" id="KW-1185">Reference proteome</keyword>
<proteinExistence type="predicted"/>